<protein>
    <submittedName>
        <fullName evidence="8">ABC transporter permease</fullName>
    </submittedName>
</protein>
<dbReference type="CDD" id="cd06579">
    <property type="entry name" value="TM_PBP1_transp_AraH_like"/>
    <property type="match status" value="1"/>
</dbReference>
<evidence type="ECO:0000256" key="1">
    <source>
        <dbReference type="ARBA" id="ARBA00004651"/>
    </source>
</evidence>
<dbReference type="InterPro" id="IPR001851">
    <property type="entry name" value="ABC_transp_permease"/>
</dbReference>
<feature type="compositionally biased region" description="Polar residues" evidence="6">
    <location>
        <begin position="324"/>
        <end position="333"/>
    </location>
</feature>
<keyword evidence="5 7" id="KW-0472">Membrane</keyword>
<comment type="subcellular location">
    <subcellularLocation>
        <location evidence="1">Cell membrane</location>
        <topology evidence="1">Multi-pass membrane protein</topology>
    </subcellularLocation>
</comment>
<organism evidence="8 9">
    <name type="scientific">Roseibium algae</name>
    <dbReference type="NCBI Taxonomy" id="3123038"/>
    <lineage>
        <taxon>Bacteria</taxon>
        <taxon>Pseudomonadati</taxon>
        <taxon>Pseudomonadota</taxon>
        <taxon>Alphaproteobacteria</taxon>
        <taxon>Hyphomicrobiales</taxon>
        <taxon>Stappiaceae</taxon>
        <taxon>Roseibium</taxon>
    </lineage>
</organism>
<feature type="transmembrane region" description="Helical" evidence="7">
    <location>
        <begin position="96"/>
        <end position="117"/>
    </location>
</feature>
<dbReference type="EMBL" id="JBAKIA010000004">
    <property type="protein sequence ID" value="MEJ8473807.1"/>
    <property type="molecule type" value="Genomic_DNA"/>
</dbReference>
<name>A0ABU8TI27_9HYPH</name>
<evidence type="ECO:0000256" key="4">
    <source>
        <dbReference type="ARBA" id="ARBA00022989"/>
    </source>
</evidence>
<comment type="caution">
    <text evidence="8">The sequence shown here is derived from an EMBL/GenBank/DDBJ whole genome shotgun (WGS) entry which is preliminary data.</text>
</comment>
<evidence type="ECO:0000256" key="2">
    <source>
        <dbReference type="ARBA" id="ARBA00022475"/>
    </source>
</evidence>
<evidence type="ECO:0000256" key="6">
    <source>
        <dbReference type="SAM" id="MobiDB-lite"/>
    </source>
</evidence>
<feature type="transmembrane region" description="Helical" evidence="7">
    <location>
        <begin position="45"/>
        <end position="64"/>
    </location>
</feature>
<feature type="transmembrane region" description="Helical" evidence="7">
    <location>
        <begin position="16"/>
        <end position="33"/>
    </location>
</feature>
<dbReference type="PANTHER" id="PTHR32196:SF72">
    <property type="entry name" value="RIBOSE IMPORT PERMEASE PROTEIN RBSC"/>
    <property type="match status" value="1"/>
</dbReference>
<keyword evidence="3 7" id="KW-0812">Transmembrane</keyword>
<evidence type="ECO:0000256" key="5">
    <source>
        <dbReference type="ARBA" id="ARBA00023136"/>
    </source>
</evidence>
<feature type="transmembrane region" description="Helical" evidence="7">
    <location>
        <begin position="164"/>
        <end position="185"/>
    </location>
</feature>
<dbReference type="Proteomes" id="UP001385499">
    <property type="component" value="Unassembled WGS sequence"/>
</dbReference>
<evidence type="ECO:0000313" key="8">
    <source>
        <dbReference type="EMBL" id="MEJ8473807.1"/>
    </source>
</evidence>
<feature type="transmembrane region" description="Helical" evidence="7">
    <location>
        <begin position="214"/>
        <end position="242"/>
    </location>
</feature>
<dbReference type="RefSeq" id="WP_340273469.1">
    <property type="nucleotide sequence ID" value="NZ_JBAKIA010000004.1"/>
</dbReference>
<evidence type="ECO:0000256" key="7">
    <source>
        <dbReference type="SAM" id="Phobius"/>
    </source>
</evidence>
<evidence type="ECO:0000256" key="3">
    <source>
        <dbReference type="ARBA" id="ARBA00022692"/>
    </source>
</evidence>
<dbReference type="PANTHER" id="PTHR32196">
    <property type="entry name" value="ABC TRANSPORTER PERMEASE PROTEIN YPHD-RELATED-RELATED"/>
    <property type="match status" value="1"/>
</dbReference>
<keyword evidence="9" id="KW-1185">Reference proteome</keyword>
<feature type="transmembrane region" description="Helical" evidence="7">
    <location>
        <begin position="299"/>
        <end position="317"/>
    </location>
</feature>
<keyword evidence="2" id="KW-1003">Cell membrane</keyword>
<proteinExistence type="predicted"/>
<sequence length="353" mass="36273">MRSFSDFGFWAQKNRWIWAALGVVLLWLTLSIITNRFSLSSLSGIVLSASFLTIIGIGQMFVVTTGRGNIDLSISSVITLNAYVALLTIEGQDANLIIGIPVAILLGLAIGAVNALLVVGLRVPAIIATLAIGYVLATATLLANREMSTFAVSPTLKYLASAKLGGLPIMALIALGAVLISIYILRFSAYGRALSAVGQNRSAARLAGIKTGKVIAIAFIISSVLASITGVLLGAYIGGAFLEMGQPYLLQSIAAVVLGGTLIFGGSATALGTLFASILLILIVTTMQIMGLPPGAQDMVQGVVIILVLALAGREAVMRRTPSGADNGTQGPSETDAASAAGTMPSGAALENR</sequence>
<feature type="transmembrane region" description="Helical" evidence="7">
    <location>
        <begin position="254"/>
        <end position="287"/>
    </location>
</feature>
<keyword evidence="4 7" id="KW-1133">Transmembrane helix</keyword>
<dbReference type="Pfam" id="PF02653">
    <property type="entry name" value="BPD_transp_2"/>
    <property type="match status" value="1"/>
</dbReference>
<feature type="transmembrane region" description="Helical" evidence="7">
    <location>
        <begin position="123"/>
        <end position="143"/>
    </location>
</feature>
<feature type="region of interest" description="Disordered" evidence="6">
    <location>
        <begin position="321"/>
        <end position="353"/>
    </location>
</feature>
<reference evidence="8 9" key="1">
    <citation type="submission" date="2024-02" db="EMBL/GenBank/DDBJ databases">
        <title>Roseibium algae sp. nov., isolated from marine alga (Grateloupia sp.), showing potential in myo-inositol conversion.</title>
        <authorList>
            <person name="Wang Y."/>
        </authorList>
    </citation>
    <scope>NUCLEOTIDE SEQUENCE [LARGE SCALE GENOMIC DNA]</scope>
    <source>
        <strain evidence="8 9">H3510</strain>
    </source>
</reference>
<evidence type="ECO:0000313" key="9">
    <source>
        <dbReference type="Proteomes" id="UP001385499"/>
    </source>
</evidence>
<accession>A0ABU8TI27</accession>
<gene>
    <name evidence="8" type="ORF">V6575_06895</name>
</gene>